<dbReference type="Proteomes" id="UP000250134">
    <property type="component" value="Chromosome"/>
</dbReference>
<organism evidence="2 3">
    <name type="scientific">Thermococcus gorgonarius</name>
    <dbReference type="NCBI Taxonomy" id="71997"/>
    <lineage>
        <taxon>Archaea</taxon>
        <taxon>Methanobacteriati</taxon>
        <taxon>Methanobacteriota</taxon>
        <taxon>Thermococci</taxon>
        <taxon>Thermococcales</taxon>
        <taxon>Thermococcaceae</taxon>
        <taxon>Thermococcus</taxon>
    </lineage>
</organism>
<dbReference type="EMBL" id="CP014855">
    <property type="protein sequence ID" value="ASJ01131.1"/>
    <property type="molecule type" value="Genomic_DNA"/>
</dbReference>
<dbReference type="RefSeq" id="WP_088885469.1">
    <property type="nucleotide sequence ID" value="NZ_CP014855.1"/>
</dbReference>
<feature type="transmembrane region" description="Helical" evidence="1">
    <location>
        <begin position="65"/>
        <end position="85"/>
    </location>
</feature>
<proteinExistence type="predicted"/>
<gene>
    <name evidence="2" type="ORF">A3K92_06365</name>
</gene>
<reference evidence="2 3" key="1">
    <citation type="submission" date="2016-03" db="EMBL/GenBank/DDBJ databases">
        <title>Complete genome sequence of Thermococcus gorgonarius.</title>
        <authorList>
            <person name="Oger P.M."/>
        </authorList>
    </citation>
    <scope>NUCLEOTIDE SEQUENCE [LARGE SCALE GENOMIC DNA]</scope>
    <source>
        <strain evidence="2 3">W-12</strain>
    </source>
</reference>
<evidence type="ECO:0000256" key="1">
    <source>
        <dbReference type="SAM" id="Phobius"/>
    </source>
</evidence>
<keyword evidence="3" id="KW-1185">Reference proteome</keyword>
<dbReference type="GeneID" id="33332159"/>
<sequence>MHWVEYGAYAGILGGAVYLLLLFTFRESFVGRNRVSWAVQLEMAVFMILLGLMNLKARSGGSSEYLGAVGWVWLVVIILTVLIGFKWH</sequence>
<name>A0A2Z2MF99_THEGO</name>
<accession>A0A2Z2MF99</accession>
<evidence type="ECO:0000313" key="3">
    <source>
        <dbReference type="Proteomes" id="UP000250134"/>
    </source>
</evidence>
<evidence type="ECO:0000313" key="2">
    <source>
        <dbReference type="EMBL" id="ASJ01131.1"/>
    </source>
</evidence>
<keyword evidence="1" id="KW-1133">Transmembrane helix</keyword>
<dbReference type="KEGG" id="tgg:A3K92_06365"/>
<dbReference type="OrthoDB" id="99926at2157"/>
<protein>
    <submittedName>
        <fullName evidence="2">Uncharacterized protein</fullName>
    </submittedName>
</protein>
<keyword evidence="1" id="KW-0812">Transmembrane</keyword>
<keyword evidence="1" id="KW-0472">Membrane</keyword>
<feature type="transmembrane region" description="Helical" evidence="1">
    <location>
        <begin position="6"/>
        <end position="23"/>
    </location>
</feature>
<dbReference type="AlphaFoldDB" id="A0A2Z2MF99"/>
<feature type="transmembrane region" description="Helical" evidence="1">
    <location>
        <begin position="35"/>
        <end position="53"/>
    </location>
</feature>